<reference evidence="2" key="1">
    <citation type="submission" date="2018-06" db="EMBL/GenBank/DDBJ databases">
        <authorList>
            <person name="Zhirakovskaya E."/>
        </authorList>
    </citation>
    <scope>NUCLEOTIDE SEQUENCE</scope>
</reference>
<dbReference type="AlphaFoldDB" id="A0A3B0SDH6"/>
<dbReference type="SUPFAM" id="SSF50891">
    <property type="entry name" value="Cyclophilin-like"/>
    <property type="match status" value="1"/>
</dbReference>
<dbReference type="Gene3D" id="2.40.100.10">
    <property type="entry name" value="Cyclophilin-like"/>
    <property type="match status" value="1"/>
</dbReference>
<protein>
    <submittedName>
        <fullName evidence="2">Peptidyl-prolyl cis-trans isomerase</fullName>
        <ecNumber evidence="2">5.2.1.8</ecNumber>
    </submittedName>
</protein>
<sequence length="167" mass="17160">MRLSRITVLVLAIGLVTAACSSSSNGADTAVPSTVPLLAVPTSYVGYLRQPTACDAAQPEPAVDMKFDAPQDIGLTGPATISLNTSCGTIDITVDPSSAPETVNSFVFLAESGYFDGTVSHRIVPGFMMQVGDPTATGLGGPGYTIPDEYPDEPTYLRGTVAMANAG</sequence>
<dbReference type="GO" id="GO:0003755">
    <property type="term" value="F:peptidyl-prolyl cis-trans isomerase activity"/>
    <property type="evidence" value="ECO:0007669"/>
    <property type="project" value="UniProtKB-EC"/>
</dbReference>
<dbReference type="PROSITE" id="PS50072">
    <property type="entry name" value="CSA_PPIASE_2"/>
    <property type="match status" value="1"/>
</dbReference>
<dbReference type="InterPro" id="IPR002130">
    <property type="entry name" value="Cyclophilin-type_PPIase_dom"/>
</dbReference>
<gene>
    <name evidence="2" type="ORF">MNBD_ACTINO01-1059</name>
</gene>
<dbReference type="InterPro" id="IPR029000">
    <property type="entry name" value="Cyclophilin-like_dom_sf"/>
</dbReference>
<dbReference type="PRINTS" id="PR00153">
    <property type="entry name" value="CSAPPISMRASE"/>
</dbReference>
<dbReference type="EMBL" id="UOEI01000239">
    <property type="protein sequence ID" value="VAV98708.1"/>
    <property type="molecule type" value="Genomic_DNA"/>
</dbReference>
<evidence type="ECO:0000313" key="2">
    <source>
        <dbReference type="EMBL" id="VAV98708.1"/>
    </source>
</evidence>
<dbReference type="EC" id="5.2.1.8" evidence="2"/>
<proteinExistence type="predicted"/>
<dbReference type="InterPro" id="IPR044666">
    <property type="entry name" value="Cyclophilin_A-like"/>
</dbReference>
<dbReference type="PANTHER" id="PTHR45625:SF3">
    <property type="entry name" value="PEPTIDYL-PROLYL CIS-TRANS ISOMERASE B-RELATED"/>
    <property type="match status" value="1"/>
</dbReference>
<dbReference type="PANTHER" id="PTHR45625">
    <property type="entry name" value="PEPTIDYL-PROLYL CIS-TRANS ISOMERASE-RELATED"/>
    <property type="match status" value="1"/>
</dbReference>
<dbReference type="CDD" id="cd00317">
    <property type="entry name" value="cyclophilin"/>
    <property type="match status" value="1"/>
</dbReference>
<evidence type="ECO:0000259" key="1">
    <source>
        <dbReference type="PROSITE" id="PS50072"/>
    </source>
</evidence>
<feature type="domain" description="PPIase cyclophilin-type" evidence="1">
    <location>
        <begin position="88"/>
        <end position="167"/>
    </location>
</feature>
<keyword evidence="2" id="KW-0413">Isomerase</keyword>
<feature type="non-terminal residue" evidence="2">
    <location>
        <position position="167"/>
    </location>
</feature>
<dbReference type="PROSITE" id="PS51257">
    <property type="entry name" value="PROKAR_LIPOPROTEIN"/>
    <property type="match status" value="1"/>
</dbReference>
<dbReference type="Pfam" id="PF00160">
    <property type="entry name" value="Pro_isomerase"/>
    <property type="match status" value="1"/>
</dbReference>
<name>A0A3B0SDH6_9ZZZZ</name>
<organism evidence="2">
    <name type="scientific">hydrothermal vent metagenome</name>
    <dbReference type="NCBI Taxonomy" id="652676"/>
    <lineage>
        <taxon>unclassified sequences</taxon>
        <taxon>metagenomes</taxon>
        <taxon>ecological metagenomes</taxon>
    </lineage>
</organism>
<accession>A0A3B0SDH6</accession>